<feature type="region of interest" description="Disordered" evidence="1">
    <location>
        <begin position="257"/>
        <end position="283"/>
    </location>
</feature>
<organism evidence="3 4">
    <name type="scientific">Dichanthelium oligosanthes</name>
    <dbReference type="NCBI Taxonomy" id="888268"/>
    <lineage>
        <taxon>Eukaryota</taxon>
        <taxon>Viridiplantae</taxon>
        <taxon>Streptophyta</taxon>
        <taxon>Embryophyta</taxon>
        <taxon>Tracheophyta</taxon>
        <taxon>Spermatophyta</taxon>
        <taxon>Magnoliopsida</taxon>
        <taxon>Liliopsida</taxon>
        <taxon>Poales</taxon>
        <taxon>Poaceae</taxon>
        <taxon>PACMAD clade</taxon>
        <taxon>Panicoideae</taxon>
        <taxon>Panicodae</taxon>
        <taxon>Paniceae</taxon>
        <taxon>Dichantheliinae</taxon>
        <taxon>Dichanthelium</taxon>
    </lineage>
</organism>
<feature type="region of interest" description="Disordered" evidence="1">
    <location>
        <begin position="123"/>
        <end position="156"/>
    </location>
</feature>
<evidence type="ECO:0000259" key="2">
    <source>
        <dbReference type="Pfam" id="PF04195"/>
    </source>
</evidence>
<dbReference type="Proteomes" id="UP000095767">
    <property type="component" value="Unassembled WGS sequence"/>
</dbReference>
<evidence type="ECO:0000256" key="1">
    <source>
        <dbReference type="SAM" id="MobiDB-lite"/>
    </source>
</evidence>
<dbReference type="InterPro" id="IPR007321">
    <property type="entry name" value="Transposase_28"/>
</dbReference>
<reference evidence="3 4" key="1">
    <citation type="submission" date="2016-09" db="EMBL/GenBank/DDBJ databases">
        <title>The draft genome of Dichanthelium oligosanthes: A C3 panicoid grass species.</title>
        <authorList>
            <person name="Studer A.J."/>
            <person name="Schnable J.C."/>
            <person name="Brutnell T.P."/>
        </authorList>
    </citation>
    <scope>NUCLEOTIDE SEQUENCE [LARGE SCALE GENOMIC DNA]</scope>
    <source>
        <strain evidence="4">cv. Kellogg 1175</strain>
        <tissue evidence="3">Leaf</tissue>
    </source>
</reference>
<proteinExistence type="predicted"/>
<feature type="compositionally biased region" description="Acidic residues" evidence="1">
    <location>
        <begin position="140"/>
        <end position="152"/>
    </location>
</feature>
<dbReference type="Pfam" id="PF04195">
    <property type="entry name" value="Transposase_28"/>
    <property type="match status" value="1"/>
</dbReference>
<gene>
    <name evidence="3" type="ORF">BAE44_0020226</name>
</gene>
<name>A0A1E5V148_9POAL</name>
<dbReference type="OrthoDB" id="685425at2759"/>
<accession>A0A1E5V148</accession>
<evidence type="ECO:0000313" key="3">
    <source>
        <dbReference type="EMBL" id="OEL18755.1"/>
    </source>
</evidence>
<dbReference type="EMBL" id="LWDX02055712">
    <property type="protein sequence ID" value="OEL18755.1"/>
    <property type="molecule type" value="Genomic_DNA"/>
</dbReference>
<protein>
    <recommendedName>
        <fullName evidence="2">Transposase (putative) gypsy type domain-containing protein</fullName>
    </recommendedName>
</protein>
<dbReference type="AlphaFoldDB" id="A0A1E5V148"/>
<sequence length="283" mass="30782">MVEKGYSTANEVRCPLPSEKIPYPEDNEVVVFRDFFYAGLWFPLDPVVVVILRGFDMYTHHLTPNSILRLKNYMWVCKTMKVPPSLDGVAKTHHVHHRPKVLHLKGKGGEVMAKLEKTKCGCAPGGKQLRKRSKTTSDDGGGDIELEEDDELDTPRMDKDELEALGTVESTAAIGPDAVGMESIASPHVCPKAMDPEGPLAVASRDRPNVGVLVGDTGSLDAPMKPACPSGNPCEAVKIFIAIADLPFNIEYSDLEAESDEEEDINVTAESAARPSSLKLTLT</sequence>
<comment type="caution">
    <text evidence="3">The sequence shown here is derived from an EMBL/GenBank/DDBJ whole genome shotgun (WGS) entry which is preliminary data.</text>
</comment>
<keyword evidence="4" id="KW-1185">Reference proteome</keyword>
<feature type="domain" description="Transposase (putative) gypsy type" evidence="2">
    <location>
        <begin position="30"/>
        <end position="87"/>
    </location>
</feature>
<evidence type="ECO:0000313" key="4">
    <source>
        <dbReference type="Proteomes" id="UP000095767"/>
    </source>
</evidence>